<proteinExistence type="predicted"/>
<dbReference type="EMBL" id="ATDT01000032">
    <property type="protein sequence ID" value="EPF14943.1"/>
    <property type="molecule type" value="Genomic_DNA"/>
</dbReference>
<dbReference type="STRING" id="566551.HMPREF0201_03610"/>
<organism evidence="1 2">
    <name type="scientific">Cedecea davisae DSM 4568</name>
    <dbReference type="NCBI Taxonomy" id="566551"/>
    <lineage>
        <taxon>Bacteria</taxon>
        <taxon>Pseudomonadati</taxon>
        <taxon>Pseudomonadota</taxon>
        <taxon>Gammaproteobacteria</taxon>
        <taxon>Enterobacterales</taxon>
        <taxon>Enterobacteriaceae</taxon>
        <taxon>Cedecea</taxon>
    </lineage>
</organism>
<protein>
    <submittedName>
        <fullName evidence="1">Uncharacterized protein</fullName>
    </submittedName>
</protein>
<sequence length="121" mass="13449">MILNNLFFGLIMKAKYATIIRSLLQNYHQQIESINTDQSAIHSDALQLMELNIKLAKCLEGISSSAHFNNDITDYEELHTITLMVFSGQVPEESSVPGLISLAANSVARKRNTSSNSRHVS</sequence>
<comment type="caution">
    <text evidence="1">The sequence shown here is derived from an EMBL/GenBank/DDBJ whole genome shotgun (WGS) entry which is preliminary data.</text>
</comment>
<reference evidence="1 2" key="1">
    <citation type="submission" date="2013-04" db="EMBL/GenBank/DDBJ databases">
        <authorList>
            <person name="Weinstock G."/>
            <person name="Sodergren E."/>
            <person name="Lobos E.A."/>
            <person name="Fulton L."/>
            <person name="Fulton R."/>
            <person name="Courtney L."/>
            <person name="Fronick C."/>
            <person name="O'Laughlin M."/>
            <person name="Godfrey J."/>
            <person name="Wilson R.M."/>
            <person name="Miner T."/>
            <person name="Farmer C."/>
            <person name="Delehaunty K."/>
            <person name="Cordes M."/>
            <person name="Minx P."/>
            <person name="Tomlinson C."/>
            <person name="Chen J."/>
            <person name="Wollam A."/>
            <person name="Pepin K.H."/>
            <person name="Palsikar V.B."/>
            <person name="Zhang X."/>
            <person name="Suruliraj S."/>
            <person name="Perna N.T."/>
            <person name="Plunkett G."/>
            <person name="Warren W."/>
            <person name="Mitreva M."/>
            <person name="Mardis E.R."/>
            <person name="Wilson R.K."/>
        </authorList>
    </citation>
    <scope>NUCLEOTIDE SEQUENCE [LARGE SCALE GENOMIC DNA]</scope>
    <source>
        <strain evidence="1 2">DSM 4568</strain>
    </source>
</reference>
<evidence type="ECO:0000313" key="1">
    <source>
        <dbReference type="EMBL" id="EPF14943.1"/>
    </source>
</evidence>
<accession>S3IM85</accession>
<dbReference type="HOGENOM" id="CLU_2033874_0_0_6"/>
<dbReference type="AlphaFoldDB" id="S3IM85"/>
<name>S3IM85_9ENTR</name>
<dbReference type="PATRIC" id="fig|566551.4.peg.3294"/>
<dbReference type="Proteomes" id="UP000014585">
    <property type="component" value="Unassembled WGS sequence"/>
</dbReference>
<gene>
    <name evidence="1" type="ORF">HMPREF0201_03610</name>
</gene>
<evidence type="ECO:0000313" key="2">
    <source>
        <dbReference type="Proteomes" id="UP000014585"/>
    </source>
</evidence>